<evidence type="ECO:0000256" key="4">
    <source>
        <dbReference type="ARBA" id="ARBA00023136"/>
    </source>
</evidence>
<dbReference type="Proteomes" id="UP000441358">
    <property type="component" value="Unassembled WGS sequence"/>
</dbReference>
<dbReference type="Proteomes" id="UP000095455">
    <property type="component" value="Unassembled WGS sequence"/>
</dbReference>
<dbReference type="InterPro" id="IPR011990">
    <property type="entry name" value="TPR-like_helical_dom_sf"/>
</dbReference>
<dbReference type="RefSeq" id="WP_005860490.1">
    <property type="nucleotide sequence ID" value="NZ_BQOC01000004.1"/>
</dbReference>
<evidence type="ECO:0000313" key="18">
    <source>
        <dbReference type="Proteomes" id="UP000095332"/>
    </source>
</evidence>
<dbReference type="EMBL" id="JAQMPJ010000019">
    <property type="protein sequence ID" value="MDB9006639.1"/>
    <property type="molecule type" value="Genomic_DNA"/>
</dbReference>
<evidence type="ECO:0000313" key="10">
    <source>
        <dbReference type="EMBL" id="CUQ43200.1"/>
    </source>
</evidence>
<keyword evidence="5" id="KW-0998">Cell outer membrane</keyword>
<feature type="signal peptide" evidence="6">
    <location>
        <begin position="1"/>
        <end position="18"/>
    </location>
</feature>
<dbReference type="Pfam" id="PF07980">
    <property type="entry name" value="SusD_RagB"/>
    <property type="match status" value="1"/>
</dbReference>
<dbReference type="Gene3D" id="1.25.40.390">
    <property type="match status" value="1"/>
</dbReference>
<reference evidence="11" key="3">
    <citation type="submission" date="2023-01" db="EMBL/GenBank/DDBJ databases">
        <title>Human gut microbiome strain richness.</title>
        <authorList>
            <person name="Chen-Liaw A."/>
        </authorList>
    </citation>
    <scope>NUCLEOTIDE SEQUENCE</scope>
    <source>
        <strain evidence="11">RTP21484st1_E5_RTP21484_190118</strain>
    </source>
</reference>
<keyword evidence="3 6" id="KW-0732">Signal</keyword>
<dbReference type="EMBL" id="WKMC01000004">
    <property type="protein sequence ID" value="MRZ50106.1"/>
    <property type="molecule type" value="Genomic_DNA"/>
</dbReference>
<evidence type="ECO:0000313" key="16">
    <source>
        <dbReference type="EMBL" id="MRZ57105.1"/>
    </source>
</evidence>
<reference evidence="18 19" key="1">
    <citation type="submission" date="2015-09" db="EMBL/GenBank/DDBJ databases">
        <authorList>
            <consortium name="Pathogen Informatics"/>
        </authorList>
    </citation>
    <scope>NUCLEOTIDE SEQUENCE [LARGE SCALE GENOMIC DNA]</scope>
    <source>
        <strain evidence="9 19">2789STDY5608822</strain>
        <strain evidence="10 18">2789STDY5834948</strain>
    </source>
</reference>
<evidence type="ECO:0000313" key="14">
    <source>
        <dbReference type="EMBL" id="MRZ07771.1"/>
    </source>
</evidence>
<dbReference type="CDD" id="cd08977">
    <property type="entry name" value="SusD"/>
    <property type="match status" value="1"/>
</dbReference>
<dbReference type="SUPFAM" id="SSF48452">
    <property type="entry name" value="TPR-like"/>
    <property type="match status" value="1"/>
</dbReference>
<protein>
    <submittedName>
        <fullName evidence="9 16">SusD family</fullName>
    </submittedName>
</protein>
<evidence type="ECO:0000313" key="24">
    <source>
        <dbReference type="Proteomes" id="UP000461276"/>
    </source>
</evidence>
<dbReference type="InterPro" id="IPR012944">
    <property type="entry name" value="SusD_RagB_dom"/>
</dbReference>
<feature type="domain" description="SusD-like N-terminal" evidence="8">
    <location>
        <begin position="101"/>
        <end position="225"/>
    </location>
</feature>
<evidence type="ECO:0000313" key="9">
    <source>
        <dbReference type="EMBL" id="CUP11256.1"/>
    </source>
</evidence>
<evidence type="ECO:0000259" key="7">
    <source>
        <dbReference type="Pfam" id="PF07980"/>
    </source>
</evidence>
<evidence type="ECO:0000313" key="22">
    <source>
        <dbReference type="Proteomes" id="UP000441609"/>
    </source>
</evidence>
<evidence type="ECO:0000313" key="13">
    <source>
        <dbReference type="EMBL" id="MRY94328.1"/>
    </source>
</evidence>
<evidence type="ECO:0000256" key="3">
    <source>
        <dbReference type="ARBA" id="ARBA00022729"/>
    </source>
</evidence>
<dbReference type="Proteomes" id="UP000441609">
    <property type="component" value="Unassembled WGS sequence"/>
</dbReference>
<evidence type="ECO:0000313" key="19">
    <source>
        <dbReference type="Proteomes" id="UP000095455"/>
    </source>
</evidence>
<evidence type="ECO:0000256" key="2">
    <source>
        <dbReference type="ARBA" id="ARBA00006275"/>
    </source>
</evidence>
<dbReference type="EMBL" id="WKMY01000009">
    <property type="protein sequence ID" value="MRY94328.1"/>
    <property type="molecule type" value="Genomic_DNA"/>
</dbReference>
<dbReference type="EMBL" id="WKMW01000016">
    <property type="protein sequence ID" value="MRY85658.1"/>
    <property type="molecule type" value="Genomic_DNA"/>
</dbReference>
<dbReference type="EMBL" id="WKMX01000016">
    <property type="protein sequence ID" value="MRZ07771.1"/>
    <property type="molecule type" value="Genomic_DNA"/>
</dbReference>
<name>A0A174KL97_PARDI</name>
<evidence type="ECO:0000313" key="15">
    <source>
        <dbReference type="EMBL" id="MRZ50106.1"/>
    </source>
</evidence>
<dbReference type="Proteomes" id="UP000450599">
    <property type="component" value="Unassembled WGS sequence"/>
</dbReference>
<evidence type="ECO:0000313" key="20">
    <source>
        <dbReference type="Proteomes" id="UP000432516"/>
    </source>
</evidence>
<feature type="domain" description="RagB/SusD" evidence="7">
    <location>
        <begin position="369"/>
        <end position="488"/>
    </location>
</feature>
<comment type="similarity">
    <text evidence="2">Belongs to the SusD family.</text>
</comment>
<keyword evidence="16" id="KW-0449">Lipoprotein</keyword>
<dbReference type="Proteomes" id="UP000461276">
    <property type="component" value="Unassembled WGS sequence"/>
</dbReference>
<accession>A0A174KL97</accession>
<dbReference type="AlphaFoldDB" id="A0A174KL97"/>
<dbReference type="Proteomes" id="UP000095332">
    <property type="component" value="Unassembled WGS sequence"/>
</dbReference>
<evidence type="ECO:0000313" key="17">
    <source>
        <dbReference type="EMBL" id="MSB73524.1"/>
    </source>
</evidence>
<evidence type="ECO:0000313" key="25">
    <source>
        <dbReference type="Proteomes" id="UP000471216"/>
    </source>
</evidence>
<dbReference type="Pfam" id="PF14322">
    <property type="entry name" value="SusD-like_3"/>
    <property type="match status" value="1"/>
</dbReference>
<evidence type="ECO:0000313" key="12">
    <source>
        <dbReference type="EMBL" id="MRY85658.1"/>
    </source>
</evidence>
<dbReference type="EMBL" id="WKNE01000028">
    <property type="protein sequence ID" value="MRZ57105.1"/>
    <property type="molecule type" value="Genomic_DNA"/>
</dbReference>
<keyword evidence="4" id="KW-0472">Membrane</keyword>
<evidence type="ECO:0000256" key="5">
    <source>
        <dbReference type="ARBA" id="ARBA00023237"/>
    </source>
</evidence>
<comment type="subcellular location">
    <subcellularLocation>
        <location evidence="1">Cell outer membrane</location>
    </subcellularLocation>
</comment>
<feature type="chain" id="PRO_5014251778" evidence="6">
    <location>
        <begin position="19"/>
        <end position="523"/>
    </location>
</feature>
<gene>
    <name evidence="16" type="primary">nanU</name>
    <name evidence="9" type="ORF">ERS852380_03947</name>
    <name evidence="10" type="ORF">ERS852560_02850</name>
    <name evidence="14" type="ORF">GKD54_16470</name>
    <name evidence="12" type="ORF">GKD58_15570</name>
    <name evidence="15" type="ORF">GKD66_07705</name>
    <name evidence="13" type="ORF">GKD67_14055</name>
    <name evidence="16" type="ORF">GKD68_20660</name>
    <name evidence="17" type="ORF">GKD70_09555</name>
    <name evidence="11" type="ORF">PN599_16720</name>
</gene>
<organism evidence="16 20">
    <name type="scientific">Parabacteroides distasonis</name>
    <dbReference type="NCBI Taxonomy" id="823"/>
    <lineage>
        <taxon>Bacteria</taxon>
        <taxon>Pseudomonadati</taxon>
        <taxon>Bacteroidota</taxon>
        <taxon>Bacteroidia</taxon>
        <taxon>Bacteroidales</taxon>
        <taxon>Tannerellaceae</taxon>
        <taxon>Parabacteroides</taxon>
    </lineage>
</organism>
<dbReference type="InterPro" id="IPR033985">
    <property type="entry name" value="SusD-like_N"/>
</dbReference>
<dbReference type="EMBL" id="CYYK01000017">
    <property type="protein sequence ID" value="CUP11256.1"/>
    <property type="molecule type" value="Genomic_DNA"/>
</dbReference>
<evidence type="ECO:0000313" key="23">
    <source>
        <dbReference type="Proteomes" id="UP000450599"/>
    </source>
</evidence>
<evidence type="ECO:0000256" key="6">
    <source>
        <dbReference type="SAM" id="SignalP"/>
    </source>
</evidence>
<evidence type="ECO:0000256" key="1">
    <source>
        <dbReference type="ARBA" id="ARBA00004442"/>
    </source>
</evidence>
<proteinExistence type="inferred from homology"/>
<reference evidence="20 21" key="2">
    <citation type="journal article" date="2019" name="Nat. Med.">
        <title>A library of human gut bacterial isolates paired with longitudinal multiomics data enables mechanistic microbiome research.</title>
        <authorList>
            <person name="Poyet M."/>
            <person name="Groussin M."/>
            <person name="Gibbons S.M."/>
            <person name="Avila-Pacheco J."/>
            <person name="Jiang X."/>
            <person name="Kearney S.M."/>
            <person name="Perrotta A.R."/>
            <person name="Berdy B."/>
            <person name="Zhao S."/>
            <person name="Lieberman T.D."/>
            <person name="Swanson P.K."/>
            <person name="Smith M."/>
            <person name="Roesemann S."/>
            <person name="Alexander J.E."/>
            <person name="Rich S.A."/>
            <person name="Livny J."/>
            <person name="Vlamakis H."/>
            <person name="Clish C."/>
            <person name="Bullock K."/>
            <person name="Deik A."/>
            <person name="Scott J."/>
            <person name="Pierce K.A."/>
            <person name="Xavier R.J."/>
            <person name="Alm E.J."/>
        </authorList>
    </citation>
    <scope>NUCLEOTIDE SEQUENCE [LARGE SCALE GENOMIC DNA]</scope>
    <source>
        <strain evidence="14 25">BIOML-A10</strain>
        <strain evidence="12 23">BIOML-A11</strain>
        <strain evidence="16 20">BIOML-A2</strain>
        <strain evidence="17 22">BIOML-A20</strain>
        <strain evidence="15 21">BIOML-A32</strain>
        <strain evidence="13 24">BIOML-A9</strain>
    </source>
</reference>
<dbReference type="EMBL" id="WKMO01000007">
    <property type="protein sequence ID" value="MSB73524.1"/>
    <property type="molecule type" value="Genomic_DNA"/>
</dbReference>
<dbReference type="NCBIfam" id="NF033072">
    <property type="entry name" value="NanU"/>
    <property type="match status" value="1"/>
</dbReference>
<evidence type="ECO:0000259" key="8">
    <source>
        <dbReference type="Pfam" id="PF14322"/>
    </source>
</evidence>
<dbReference type="OrthoDB" id="1016139at2"/>
<dbReference type="Proteomes" id="UP000471216">
    <property type="component" value="Unassembled WGS sequence"/>
</dbReference>
<dbReference type="Proteomes" id="UP000432516">
    <property type="component" value="Unassembled WGS sequence"/>
</dbReference>
<dbReference type="GO" id="GO:0009279">
    <property type="term" value="C:cell outer membrane"/>
    <property type="evidence" value="ECO:0007669"/>
    <property type="project" value="UniProtKB-SubCell"/>
</dbReference>
<evidence type="ECO:0000313" key="21">
    <source>
        <dbReference type="Proteomes" id="UP000441358"/>
    </source>
</evidence>
<evidence type="ECO:0000313" key="11">
    <source>
        <dbReference type="EMBL" id="MDB9006639.1"/>
    </source>
</evidence>
<dbReference type="Proteomes" id="UP001210126">
    <property type="component" value="Unassembled WGS sequence"/>
</dbReference>
<dbReference type="EMBL" id="CZBM01000012">
    <property type="protein sequence ID" value="CUQ43200.1"/>
    <property type="molecule type" value="Genomic_DNA"/>
</dbReference>
<sequence>MKKIIIAMMAAVSLLNFSGCDSLDMEPVSSISDANYWKSPDQFKAFNIGLHGLLRSQSSYNIFVLGEPRSDIYGDQPFGGEATQGVERFSYNTINAEFTGISNFANFYTTLNQINLMIRRTNETDLLGEAEKNYYLGQAYGLRAYIYFHLLRSWGDVIITTEPTLGSELDISHLDKAASPASEVMDLIKKDIDASEKAFGGDYSYKQGKCYWSKPATLMLKGEVYLWSGRQMGGGTGDYTVAKTALQDLQQNGNLKLQEKFTDVFSFNNKENSEMIFALHSGKEDDFMMWRDYNWRNNMVPQREYMAGYCDETGTPFLEIPGYNLQGLMRYQVKKDHYLKSFREGDTRLKGTLKAVYKKHEDGTLEYIAPIQYKFQGTTLEGSNERSWYDDYPIYRYADALLLLAEAKALLGEDPSTEINAVRERAYGSEYFNAHKNEVAYPNDKGSFYNDNPFEAGDENVMEAILKERLREFFFEGKRWYDLRRFGKDYVLKYTTAQESRLLWPINEGALTNNPALKQTPGY</sequence>